<dbReference type="EMBL" id="JAYMYS010000005">
    <property type="protein sequence ID" value="KAK7393390.1"/>
    <property type="molecule type" value="Genomic_DNA"/>
</dbReference>
<protein>
    <submittedName>
        <fullName evidence="2">Uncharacterized protein</fullName>
    </submittedName>
</protein>
<name>A0AAN9SCT2_PSOTE</name>
<evidence type="ECO:0000256" key="1">
    <source>
        <dbReference type="SAM" id="MobiDB-lite"/>
    </source>
</evidence>
<dbReference type="AlphaFoldDB" id="A0AAN9SCT2"/>
<proteinExistence type="predicted"/>
<accession>A0AAN9SCT2</accession>
<evidence type="ECO:0000313" key="3">
    <source>
        <dbReference type="Proteomes" id="UP001386955"/>
    </source>
</evidence>
<sequence>MINFQVTQWRGREVVIKASNLTKAYASEEIYEPVRRVKQTMLEASWQLSRDILYGLKLGCSRLRRFSGAVCEMNKVRIESTTTESDASKRGWKRRDLSKCRI</sequence>
<gene>
    <name evidence="2" type="ORF">VNO78_21944</name>
</gene>
<feature type="compositionally biased region" description="Basic and acidic residues" evidence="1">
    <location>
        <begin position="86"/>
        <end position="102"/>
    </location>
</feature>
<dbReference type="Proteomes" id="UP001386955">
    <property type="component" value="Unassembled WGS sequence"/>
</dbReference>
<keyword evidence="3" id="KW-1185">Reference proteome</keyword>
<organism evidence="2 3">
    <name type="scientific">Psophocarpus tetragonolobus</name>
    <name type="common">Winged bean</name>
    <name type="synonym">Dolichos tetragonolobus</name>
    <dbReference type="NCBI Taxonomy" id="3891"/>
    <lineage>
        <taxon>Eukaryota</taxon>
        <taxon>Viridiplantae</taxon>
        <taxon>Streptophyta</taxon>
        <taxon>Embryophyta</taxon>
        <taxon>Tracheophyta</taxon>
        <taxon>Spermatophyta</taxon>
        <taxon>Magnoliopsida</taxon>
        <taxon>eudicotyledons</taxon>
        <taxon>Gunneridae</taxon>
        <taxon>Pentapetalae</taxon>
        <taxon>rosids</taxon>
        <taxon>fabids</taxon>
        <taxon>Fabales</taxon>
        <taxon>Fabaceae</taxon>
        <taxon>Papilionoideae</taxon>
        <taxon>50 kb inversion clade</taxon>
        <taxon>NPAAA clade</taxon>
        <taxon>indigoferoid/millettioid clade</taxon>
        <taxon>Phaseoleae</taxon>
        <taxon>Psophocarpus</taxon>
    </lineage>
</organism>
<comment type="caution">
    <text evidence="2">The sequence shown here is derived from an EMBL/GenBank/DDBJ whole genome shotgun (WGS) entry which is preliminary data.</text>
</comment>
<reference evidence="2 3" key="1">
    <citation type="submission" date="2024-01" db="EMBL/GenBank/DDBJ databases">
        <title>The genomes of 5 underutilized Papilionoideae crops provide insights into root nodulation and disease resistanc.</title>
        <authorList>
            <person name="Jiang F."/>
        </authorList>
    </citation>
    <scope>NUCLEOTIDE SEQUENCE [LARGE SCALE GENOMIC DNA]</scope>
    <source>
        <strain evidence="2">DUOXIRENSHENG_FW03</strain>
        <tissue evidence="2">Leaves</tissue>
    </source>
</reference>
<evidence type="ECO:0000313" key="2">
    <source>
        <dbReference type="EMBL" id="KAK7393390.1"/>
    </source>
</evidence>
<feature type="region of interest" description="Disordered" evidence="1">
    <location>
        <begin position="80"/>
        <end position="102"/>
    </location>
</feature>